<dbReference type="EMBL" id="FN649734">
    <property type="protein sequence ID" value="CBN79526.1"/>
    <property type="molecule type" value="Genomic_DNA"/>
</dbReference>
<feature type="transmembrane region" description="Helical" evidence="2">
    <location>
        <begin position="12"/>
        <end position="31"/>
    </location>
</feature>
<protein>
    <submittedName>
        <fullName evidence="3">Uncharacterized protein</fullName>
    </submittedName>
</protein>
<dbReference type="EMBL" id="FN647789">
    <property type="protein sequence ID" value="CBN79526.1"/>
    <property type="molecule type" value="Genomic_DNA"/>
</dbReference>
<evidence type="ECO:0000256" key="2">
    <source>
        <dbReference type="SAM" id="Phobius"/>
    </source>
</evidence>
<dbReference type="Proteomes" id="UP000002630">
    <property type="component" value="Linkage Group LG09"/>
</dbReference>
<organism evidence="3 4">
    <name type="scientific">Ectocarpus siliculosus</name>
    <name type="common">Brown alga</name>
    <name type="synonym">Conferva siliculosa</name>
    <dbReference type="NCBI Taxonomy" id="2880"/>
    <lineage>
        <taxon>Eukaryota</taxon>
        <taxon>Sar</taxon>
        <taxon>Stramenopiles</taxon>
        <taxon>Ochrophyta</taxon>
        <taxon>PX clade</taxon>
        <taxon>Phaeophyceae</taxon>
        <taxon>Ectocarpales</taxon>
        <taxon>Ectocarpaceae</taxon>
        <taxon>Ectocarpus</taxon>
    </lineage>
</organism>
<keyword evidence="4" id="KW-1185">Reference proteome</keyword>
<feature type="region of interest" description="Disordered" evidence="1">
    <location>
        <begin position="228"/>
        <end position="263"/>
    </location>
</feature>
<dbReference type="OrthoDB" id="10373429at2759"/>
<gene>
    <name evidence="3" type="ORF">Esi_0011_0058</name>
</gene>
<keyword evidence="2" id="KW-0812">Transmembrane</keyword>
<dbReference type="InParanoid" id="D8LCL3"/>
<keyword evidence="2" id="KW-0472">Membrane</keyword>
<accession>D8LCL3</accession>
<keyword evidence="2" id="KW-1133">Transmembrane helix</keyword>
<dbReference type="AlphaFoldDB" id="D8LCL3"/>
<evidence type="ECO:0000313" key="4">
    <source>
        <dbReference type="Proteomes" id="UP000002630"/>
    </source>
</evidence>
<feature type="compositionally biased region" description="Acidic residues" evidence="1">
    <location>
        <begin position="254"/>
        <end position="263"/>
    </location>
</feature>
<sequence length="313" mass="33211">MRQPQRQLSSTYNVLHLSPLLWTVVAWLLIWCSNTKTVKASECLVGCTLLGLDPFDADMLVEWDDRGKCDDGAACEVNAGNIEAAWAGCGSADASRCLWAAGSGEEGSTDCTCSVCGAPDTSASSYMSDYPTWTRVACYIAGMEAMGYDASVCVAAVVDDGVMACVDEPYEGPTFEQLSCPPTSLVLTTSSDCLFDGSLREAEEMFASIGTPADFDHVIHRLTRRVQDDDGGGDTFPADGGRTVDTPAPTSREDTDDAGDDSEDIPTWWIVVGSILGAGFVGCCCKYGCGASCQIFDNECCCCCNNNSITCGR</sequence>
<evidence type="ECO:0000313" key="3">
    <source>
        <dbReference type="EMBL" id="CBN79526.1"/>
    </source>
</evidence>
<reference evidence="3 4" key="1">
    <citation type="journal article" date="2010" name="Nature">
        <title>The Ectocarpus genome and the independent evolution of multicellularity in brown algae.</title>
        <authorList>
            <person name="Cock J.M."/>
            <person name="Sterck L."/>
            <person name="Rouze P."/>
            <person name="Scornet D."/>
            <person name="Allen A.E."/>
            <person name="Amoutzias G."/>
            <person name="Anthouard V."/>
            <person name="Artiguenave F."/>
            <person name="Aury J.M."/>
            <person name="Badger J.H."/>
            <person name="Beszteri B."/>
            <person name="Billiau K."/>
            <person name="Bonnet E."/>
            <person name="Bothwell J.H."/>
            <person name="Bowler C."/>
            <person name="Boyen C."/>
            <person name="Brownlee C."/>
            <person name="Carrano C.J."/>
            <person name="Charrier B."/>
            <person name="Cho G.Y."/>
            <person name="Coelho S.M."/>
            <person name="Collen J."/>
            <person name="Corre E."/>
            <person name="Da Silva C."/>
            <person name="Delage L."/>
            <person name="Delaroque N."/>
            <person name="Dittami S.M."/>
            <person name="Doulbeau S."/>
            <person name="Elias M."/>
            <person name="Farnham G."/>
            <person name="Gachon C.M."/>
            <person name="Gschloessl B."/>
            <person name="Heesch S."/>
            <person name="Jabbari K."/>
            <person name="Jubin C."/>
            <person name="Kawai H."/>
            <person name="Kimura K."/>
            <person name="Kloareg B."/>
            <person name="Kupper F.C."/>
            <person name="Lang D."/>
            <person name="Le Bail A."/>
            <person name="Leblanc C."/>
            <person name="Lerouge P."/>
            <person name="Lohr M."/>
            <person name="Lopez P.J."/>
            <person name="Martens C."/>
            <person name="Maumus F."/>
            <person name="Michel G."/>
            <person name="Miranda-Saavedra D."/>
            <person name="Morales J."/>
            <person name="Moreau H."/>
            <person name="Motomura T."/>
            <person name="Nagasato C."/>
            <person name="Napoli C.A."/>
            <person name="Nelson D.R."/>
            <person name="Nyvall-Collen P."/>
            <person name="Peters A.F."/>
            <person name="Pommier C."/>
            <person name="Potin P."/>
            <person name="Poulain J."/>
            <person name="Quesneville H."/>
            <person name="Read B."/>
            <person name="Rensing S.A."/>
            <person name="Ritter A."/>
            <person name="Rousvoal S."/>
            <person name="Samanta M."/>
            <person name="Samson G."/>
            <person name="Schroeder D.C."/>
            <person name="Segurens B."/>
            <person name="Strittmatter M."/>
            <person name="Tonon T."/>
            <person name="Tregear J.W."/>
            <person name="Valentin K."/>
            <person name="von Dassow P."/>
            <person name="Yamagishi T."/>
            <person name="Van de Peer Y."/>
            <person name="Wincker P."/>
        </authorList>
    </citation>
    <scope>NUCLEOTIDE SEQUENCE [LARGE SCALE GENOMIC DNA]</scope>
    <source>
        <strain evidence="4">Ec32 / CCAP1310/4</strain>
    </source>
</reference>
<name>D8LCL3_ECTSI</name>
<evidence type="ECO:0000256" key="1">
    <source>
        <dbReference type="SAM" id="MobiDB-lite"/>
    </source>
</evidence>
<proteinExistence type="predicted"/>